<evidence type="ECO:0000256" key="5">
    <source>
        <dbReference type="ARBA" id="ARBA00023125"/>
    </source>
</evidence>
<dbReference type="OrthoDB" id="10039134at2759"/>
<evidence type="ECO:0000256" key="8">
    <source>
        <dbReference type="SAM" id="MobiDB-lite"/>
    </source>
</evidence>
<dbReference type="AlphaFoldDB" id="A0A183IJE5"/>
<keyword evidence="4" id="KW-0805">Transcription regulation</keyword>
<dbReference type="InterPro" id="IPR011598">
    <property type="entry name" value="bHLH_dom"/>
</dbReference>
<dbReference type="GO" id="GO:0045944">
    <property type="term" value="P:positive regulation of transcription by RNA polymerase II"/>
    <property type="evidence" value="ECO:0007669"/>
    <property type="project" value="TreeGrafter"/>
</dbReference>
<dbReference type="Proteomes" id="UP000270296">
    <property type="component" value="Unassembled WGS sequence"/>
</dbReference>
<evidence type="ECO:0000256" key="6">
    <source>
        <dbReference type="ARBA" id="ARBA00023163"/>
    </source>
</evidence>
<dbReference type="PANTHER" id="PTHR19290:SF134">
    <property type="entry name" value="NEUROGENIC DIFFERENTIATION FACTOR 1"/>
    <property type="match status" value="1"/>
</dbReference>
<organism evidence="13">
    <name type="scientific">Soboliphyme baturini</name>
    <dbReference type="NCBI Taxonomy" id="241478"/>
    <lineage>
        <taxon>Eukaryota</taxon>
        <taxon>Metazoa</taxon>
        <taxon>Ecdysozoa</taxon>
        <taxon>Nematoda</taxon>
        <taxon>Enoplea</taxon>
        <taxon>Dorylaimia</taxon>
        <taxon>Dioctophymatida</taxon>
        <taxon>Dioctophymatoidea</taxon>
        <taxon>Soboliphymatidae</taxon>
        <taxon>Soboliphyme</taxon>
    </lineage>
</organism>
<dbReference type="GO" id="GO:0007423">
    <property type="term" value="P:sensory organ development"/>
    <property type="evidence" value="ECO:0007669"/>
    <property type="project" value="TreeGrafter"/>
</dbReference>
<feature type="domain" description="BHLH" evidence="9">
    <location>
        <begin position="19"/>
        <end position="40"/>
    </location>
</feature>
<feature type="region of interest" description="Disordered" evidence="8">
    <location>
        <begin position="1"/>
        <end position="20"/>
    </location>
</feature>
<keyword evidence="12" id="KW-1185">Reference proteome</keyword>
<evidence type="ECO:0000259" key="10">
    <source>
        <dbReference type="Pfam" id="PF12533"/>
    </source>
</evidence>
<name>A0A183IJE5_9BILA</name>
<keyword evidence="7" id="KW-0539">Nucleus</keyword>
<keyword evidence="5" id="KW-0238">DNA-binding</keyword>
<dbReference type="GO" id="GO:0061564">
    <property type="term" value="P:axon development"/>
    <property type="evidence" value="ECO:0007669"/>
    <property type="project" value="TreeGrafter"/>
</dbReference>
<proteinExistence type="predicted"/>
<dbReference type="InterPro" id="IPR036638">
    <property type="entry name" value="HLH_DNA-bd_sf"/>
</dbReference>
<gene>
    <name evidence="11" type="ORF">SBAD_LOCUS3741</name>
</gene>
<dbReference type="Pfam" id="PF12533">
    <property type="entry name" value="Neuro_bHLH"/>
    <property type="match status" value="1"/>
</dbReference>
<evidence type="ECO:0000313" key="12">
    <source>
        <dbReference type="Proteomes" id="UP000270296"/>
    </source>
</evidence>
<protein>
    <submittedName>
        <fullName evidence="13">BHLH domain-containing protein</fullName>
    </submittedName>
</protein>
<dbReference type="SUPFAM" id="SSF47459">
    <property type="entry name" value="HLH, helix-loop-helix DNA-binding domain"/>
    <property type="match status" value="1"/>
</dbReference>
<keyword evidence="6" id="KW-0804">Transcription</keyword>
<sequence length="234" mass="25428">MAFHRPWPFPECTQPDMAPQHQKLSKIETLRLARNYINLLTRILSSSSSPSNVEYAYLLSRGLSQTTTNLIANSLQVHPMALMQEGNPLSPDQSQMQQLPSCEDCSSVPCVTDASWNPPSSSWYSQHDSLSISGEAGSSMTSSTPSLLAAAYCPTRQYTSTPFGSESPPQVSFVPYLEQFQNDYTTLPYVQAAAGSETQLLTTSSGVPYNSSSGFVSGGTQSSSGHFDPMNRSF</sequence>
<dbReference type="InterPro" id="IPR022575">
    <property type="entry name" value="NeuroD_DUF"/>
</dbReference>
<dbReference type="Pfam" id="PF00010">
    <property type="entry name" value="HLH"/>
    <property type="match status" value="1"/>
</dbReference>
<evidence type="ECO:0000256" key="4">
    <source>
        <dbReference type="ARBA" id="ARBA00023015"/>
    </source>
</evidence>
<dbReference type="GO" id="GO:0070888">
    <property type="term" value="F:E-box binding"/>
    <property type="evidence" value="ECO:0007669"/>
    <property type="project" value="TreeGrafter"/>
</dbReference>
<dbReference type="GO" id="GO:0046983">
    <property type="term" value="F:protein dimerization activity"/>
    <property type="evidence" value="ECO:0007669"/>
    <property type="project" value="InterPro"/>
</dbReference>
<dbReference type="GO" id="GO:0000981">
    <property type="term" value="F:DNA-binding transcription factor activity, RNA polymerase II-specific"/>
    <property type="evidence" value="ECO:0007669"/>
    <property type="project" value="TreeGrafter"/>
</dbReference>
<evidence type="ECO:0000259" key="9">
    <source>
        <dbReference type="Pfam" id="PF00010"/>
    </source>
</evidence>
<evidence type="ECO:0000256" key="7">
    <source>
        <dbReference type="ARBA" id="ARBA00023242"/>
    </source>
</evidence>
<evidence type="ECO:0000256" key="3">
    <source>
        <dbReference type="ARBA" id="ARBA00022902"/>
    </source>
</evidence>
<evidence type="ECO:0000313" key="13">
    <source>
        <dbReference type="WBParaSite" id="SBAD_0000391101-mRNA-1"/>
    </source>
</evidence>
<keyword evidence="1" id="KW-0217">Developmental protein</keyword>
<dbReference type="Gene3D" id="4.10.280.10">
    <property type="entry name" value="Helix-loop-helix DNA-binding domain"/>
    <property type="match status" value="1"/>
</dbReference>
<feature type="domain" description="Neurogenic differentiation factor" evidence="10">
    <location>
        <begin position="49"/>
        <end position="159"/>
    </location>
</feature>
<dbReference type="EMBL" id="UZAM01007923">
    <property type="protein sequence ID" value="VDP02208.1"/>
    <property type="molecule type" value="Genomic_DNA"/>
</dbReference>
<evidence type="ECO:0000313" key="11">
    <source>
        <dbReference type="EMBL" id="VDP02208.1"/>
    </source>
</evidence>
<dbReference type="PANTHER" id="PTHR19290">
    <property type="entry name" value="BASIC HELIX-LOOP-HELIX PROTEIN NEUROGENIN-RELATED"/>
    <property type="match status" value="1"/>
</dbReference>
<reference evidence="11 12" key="2">
    <citation type="submission" date="2018-11" db="EMBL/GenBank/DDBJ databases">
        <authorList>
            <consortium name="Pathogen Informatics"/>
        </authorList>
    </citation>
    <scope>NUCLEOTIDE SEQUENCE [LARGE SCALE GENOMIC DNA]</scope>
</reference>
<evidence type="ECO:0000256" key="2">
    <source>
        <dbReference type="ARBA" id="ARBA00022782"/>
    </source>
</evidence>
<dbReference type="InterPro" id="IPR050359">
    <property type="entry name" value="bHLH_transcription_factors"/>
</dbReference>
<dbReference type="GO" id="GO:0005634">
    <property type="term" value="C:nucleus"/>
    <property type="evidence" value="ECO:0007669"/>
    <property type="project" value="TreeGrafter"/>
</dbReference>
<keyword evidence="2" id="KW-0221">Differentiation</keyword>
<keyword evidence="3" id="KW-0524">Neurogenesis</keyword>
<evidence type="ECO:0000256" key="1">
    <source>
        <dbReference type="ARBA" id="ARBA00022473"/>
    </source>
</evidence>
<accession>A0A183IJE5</accession>
<dbReference type="WBParaSite" id="SBAD_0000391101-mRNA-1">
    <property type="protein sequence ID" value="SBAD_0000391101-mRNA-1"/>
    <property type="gene ID" value="SBAD_0000391101"/>
</dbReference>
<reference evidence="13" key="1">
    <citation type="submission" date="2016-06" db="UniProtKB">
        <authorList>
            <consortium name="WormBaseParasite"/>
        </authorList>
    </citation>
    <scope>IDENTIFICATION</scope>
</reference>